<protein>
    <submittedName>
        <fullName evidence="2">Uncharacterized protein</fullName>
    </submittedName>
</protein>
<comment type="caution">
    <text evidence="2">The sequence shown here is derived from an EMBL/GenBank/DDBJ whole genome shotgun (WGS) entry which is preliminary data.</text>
</comment>
<organism evidence="2 3">
    <name type="scientific">Cynara cardunculus var. scolymus</name>
    <name type="common">Globe artichoke</name>
    <name type="synonym">Cynara scolymus</name>
    <dbReference type="NCBI Taxonomy" id="59895"/>
    <lineage>
        <taxon>Eukaryota</taxon>
        <taxon>Viridiplantae</taxon>
        <taxon>Streptophyta</taxon>
        <taxon>Embryophyta</taxon>
        <taxon>Tracheophyta</taxon>
        <taxon>Spermatophyta</taxon>
        <taxon>Magnoliopsida</taxon>
        <taxon>eudicotyledons</taxon>
        <taxon>Gunneridae</taxon>
        <taxon>Pentapetalae</taxon>
        <taxon>asterids</taxon>
        <taxon>campanulids</taxon>
        <taxon>Asterales</taxon>
        <taxon>Asteraceae</taxon>
        <taxon>Carduoideae</taxon>
        <taxon>Cardueae</taxon>
        <taxon>Carduinae</taxon>
        <taxon>Cynara</taxon>
    </lineage>
</organism>
<sequence>MAWLTRRQAHSLRAQQGIPISEYGREAVEALIQELPKFMLKAGFLRPVRTGSTSDSDTALETAENGGQPVENQNQNQNHNLQTSTEPER</sequence>
<reference evidence="2 3" key="1">
    <citation type="journal article" date="2016" name="Sci. Rep.">
        <title>The genome sequence of the outbreeding globe artichoke constructed de novo incorporating a phase-aware low-pass sequencing strategy of F1 progeny.</title>
        <authorList>
            <person name="Scaglione D."/>
            <person name="Reyes-Chin-Wo S."/>
            <person name="Acquadro A."/>
            <person name="Froenicke L."/>
            <person name="Portis E."/>
            <person name="Beitel C."/>
            <person name="Tirone M."/>
            <person name="Mauro R."/>
            <person name="Lo Monaco A."/>
            <person name="Mauromicale G."/>
            <person name="Faccioli P."/>
            <person name="Cattivelli L."/>
            <person name="Rieseberg L."/>
            <person name="Michelmore R."/>
            <person name="Lanteri S."/>
        </authorList>
    </citation>
    <scope>NUCLEOTIDE SEQUENCE [LARGE SCALE GENOMIC DNA]</scope>
    <source>
        <strain evidence="2">2C</strain>
    </source>
</reference>
<dbReference type="Proteomes" id="UP000243975">
    <property type="component" value="Unassembled WGS sequence"/>
</dbReference>
<feature type="region of interest" description="Disordered" evidence="1">
    <location>
        <begin position="48"/>
        <end position="89"/>
    </location>
</feature>
<proteinExistence type="predicted"/>
<gene>
    <name evidence="2" type="ORF">Ccrd_022856</name>
</gene>
<evidence type="ECO:0000256" key="1">
    <source>
        <dbReference type="SAM" id="MobiDB-lite"/>
    </source>
</evidence>
<evidence type="ECO:0000313" key="2">
    <source>
        <dbReference type="EMBL" id="KVH98960.1"/>
    </source>
</evidence>
<dbReference type="EMBL" id="LEKV01003641">
    <property type="protein sequence ID" value="KVH98960.1"/>
    <property type="molecule type" value="Genomic_DNA"/>
</dbReference>
<dbReference type="STRING" id="59895.A0A103XXW1"/>
<feature type="compositionally biased region" description="Polar residues" evidence="1">
    <location>
        <begin position="50"/>
        <end position="59"/>
    </location>
</feature>
<dbReference type="AlphaFoldDB" id="A0A103XXW1"/>
<accession>A0A103XXW1</accession>
<keyword evidence="3" id="KW-1185">Reference proteome</keyword>
<evidence type="ECO:0000313" key="3">
    <source>
        <dbReference type="Proteomes" id="UP000243975"/>
    </source>
</evidence>
<feature type="compositionally biased region" description="Low complexity" evidence="1">
    <location>
        <begin position="72"/>
        <end position="82"/>
    </location>
</feature>
<dbReference type="Gramene" id="KVH98960">
    <property type="protein sequence ID" value="KVH98960"/>
    <property type="gene ID" value="Ccrd_022856"/>
</dbReference>
<name>A0A103XXW1_CYNCS</name>